<name>A0AAD7WWH0_9TELE</name>
<evidence type="ECO:0000313" key="2">
    <source>
        <dbReference type="Proteomes" id="UP001221898"/>
    </source>
</evidence>
<protein>
    <submittedName>
        <fullName evidence="1">Uncharacterized protein</fullName>
    </submittedName>
</protein>
<reference evidence="1" key="1">
    <citation type="journal article" date="2023" name="Science">
        <title>Genome structures resolve the early diversification of teleost fishes.</title>
        <authorList>
            <person name="Parey E."/>
            <person name="Louis A."/>
            <person name="Montfort J."/>
            <person name="Bouchez O."/>
            <person name="Roques C."/>
            <person name="Iampietro C."/>
            <person name="Lluch J."/>
            <person name="Castinel A."/>
            <person name="Donnadieu C."/>
            <person name="Desvignes T."/>
            <person name="Floi Bucao C."/>
            <person name="Jouanno E."/>
            <person name="Wen M."/>
            <person name="Mejri S."/>
            <person name="Dirks R."/>
            <person name="Jansen H."/>
            <person name="Henkel C."/>
            <person name="Chen W.J."/>
            <person name="Zahm M."/>
            <person name="Cabau C."/>
            <person name="Klopp C."/>
            <person name="Thompson A.W."/>
            <person name="Robinson-Rechavi M."/>
            <person name="Braasch I."/>
            <person name="Lecointre G."/>
            <person name="Bobe J."/>
            <person name="Postlethwait J.H."/>
            <person name="Berthelot C."/>
            <person name="Roest Crollius H."/>
            <person name="Guiguen Y."/>
        </authorList>
    </citation>
    <scope>NUCLEOTIDE SEQUENCE</scope>
    <source>
        <strain evidence="1">NC1722</strain>
    </source>
</reference>
<accession>A0AAD7WWH0</accession>
<organism evidence="1 2">
    <name type="scientific">Aldrovandia affinis</name>
    <dbReference type="NCBI Taxonomy" id="143900"/>
    <lineage>
        <taxon>Eukaryota</taxon>
        <taxon>Metazoa</taxon>
        <taxon>Chordata</taxon>
        <taxon>Craniata</taxon>
        <taxon>Vertebrata</taxon>
        <taxon>Euteleostomi</taxon>
        <taxon>Actinopterygii</taxon>
        <taxon>Neopterygii</taxon>
        <taxon>Teleostei</taxon>
        <taxon>Notacanthiformes</taxon>
        <taxon>Halosauridae</taxon>
        <taxon>Aldrovandia</taxon>
    </lineage>
</organism>
<dbReference type="AlphaFoldDB" id="A0AAD7WWH0"/>
<evidence type="ECO:0000313" key="1">
    <source>
        <dbReference type="EMBL" id="KAJ8410804.1"/>
    </source>
</evidence>
<gene>
    <name evidence="1" type="ORF">AAFF_G00187610</name>
</gene>
<keyword evidence="2" id="KW-1185">Reference proteome</keyword>
<proteinExistence type="predicted"/>
<dbReference type="EMBL" id="JAINUG010000025">
    <property type="protein sequence ID" value="KAJ8410804.1"/>
    <property type="molecule type" value="Genomic_DNA"/>
</dbReference>
<comment type="caution">
    <text evidence="1">The sequence shown here is derived from an EMBL/GenBank/DDBJ whole genome shotgun (WGS) entry which is preliminary data.</text>
</comment>
<sequence>MSQICKRSKKPCITERAVHQHRDRINAAGSPEDQIKYVTEGTEPCFACSMFSTMKAYEDQQYSTLKKQCFPSGQQDQNKRPLITD</sequence>
<dbReference type="Proteomes" id="UP001221898">
    <property type="component" value="Unassembled WGS sequence"/>
</dbReference>